<evidence type="ECO:0000256" key="4">
    <source>
        <dbReference type="ARBA" id="ARBA00073334"/>
    </source>
</evidence>
<dbReference type="GO" id="GO:0005829">
    <property type="term" value="C:cytosol"/>
    <property type="evidence" value="ECO:0007669"/>
    <property type="project" value="TreeGrafter"/>
</dbReference>
<dbReference type="Gene3D" id="2.130.10.10">
    <property type="entry name" value="YVTN repeat-like/Quinoprotein amine dehydrogenase"/>
    <property type="match status" value="1"/>
</dbReference>
<dbReference type="InterPro" id="IPR046851">
    <property type="entry name" value="NBCH_WD40"/>
</dbReference>
<feature type="repeat" description="WD" evidence="5">
    <location>
        <begin position="3311"/>
        <end position="3352"/>
    </location>
</feature>
<dbReference type="STRING" id="109895.A0A507EAR6"/>
<dbReference type="InterPro" id="IPR015943">
    <property type="entry name" value="WD40/YVTN_repeat-like_dom_sf"/>
</dbReference>
<comment type="function">
    <text evidence="3">May be involved in protein sorting and cell wall formation.</text>
</comment>
<dbReference type="GO" id="GO:0008104">
    <property type="term" value="P:intracellular protein localization"/>
    <property type="evidence" value="ECO:0007669"/>
    <property type="project" value="TreeGrafter"/>
</dbReference>
<dbReference type="Pfam" id="PF02138">
    <property type="entry name" value="Beach"/>
    <property type="match status" value="1"/>
</dbReference>
<dbReference type="SUPFAM" id="SSF49899">
    <property type="entry name" value="Concanavalin A-like lectins/glucanases"/>
    <property type="match status" value="1"/>
</dbReference>
<dbReference type="PANTHER" id="PTHR13743">
    <property type="entry name" value="BEIGE/BEACH-RELATED"/>
    <property type="match status" value="1"/>
</dbReference>
<feature type="region of interest" description="Disordered" evidence="6">
    <location>
        <begin position="3058"/>
        <end position="3078"/>
    </location>
</feature>
<dbReference type="SMART" id="SM00320">
    <property type="entry name" value="WD40"/>
    <property type="match status" value="4"/>
</dbReference>
<dbReference type="PROSITE" id="PS51783">
    <property type="entry name" value="PH_BEACH"/>
    <property type="match status" value="1"/>
</dbReference>
<feature type="repeat" description="WD" evidence="5">
    <location>
        <begin position="3242"/>
        <end position="3283"/>
    </location>
</feature>
<accession>A0A507EAR6</accession>
<protein>
    <recommendedName>
        <fullName evidence="4">Beige protein homolog 1</fullName>
    </recommendedName>
</protein>
<organism evidence="9 10">
    <name type="scientific">Powellomyces hirtus</name>
    <dbReference type="NCBI Taxonomy" id="109895"/>
    <lineage>
        <taxon>Eukaryota</taxon>
        <taxon>Fungi</taxon>
        <taxon>Fungi incertae sedis</taxon>
        <taxon>Chytridiomycota</taxon>
        <taxon>Chytridiomycota incertae sedis</taxon>
        <taxon>Chytridiomycetes</taxon>
        <taxon>Spizellomycetales</taxon>
        <taxon>Powellomycetaceae</taxon>
        <taxon>Powellomyces</taxon>
    </lineage>
</organism>
<evidence type="ECO:0000256" key="6">
    <source>
        <dbReference type="SAM" id="MobiDB-lite"/>
    </source>
</evidence>
<dbReference type="PANTHER" id="PTHR13743:SF112">
    <property type="entry name" value="BEACH DOMAIN-CONTAINING PROTEIN"/>
    <property type="match status" value="1"/>
</dbReference>
<feature type="region of interest" description="Disordered" evidence="6">
    <location>
        <begin position="1"/>
        <end position="37"/>
    </location>
</feature>
<name>A0A507EAR6_9FUNG</name>
<evidence type="ECO:0000256" key="2">
    <source>
        <dbReference type="ARBA" id="ARBA00022737"/>
    </source>
</evidence>
<dbReference type="GO" id="GO:0019901">
    <property type="term" value="F:protein kinase binding"/>
    <property type="evidence" value="ECO:0007669"/>
    <property type="project" value="TreeGrafter"/>
</dbReference>
<feature type="domain" description="BEACH" evidence="7">
    <location>
        <begin position="2780"/>
        <end position="3071"/>
    </location>
</feature>
<dbReference type="FunFam" id="1.10.1540.10:FF:000001">
    <property type="entry name" value="neurobeachin isoform X1"/>
    <property type="match status" value="1"/>
</dbReference>
<dbReference type="GO" id="GO:0016020">
    <property type="term" value="C:membrane"/>
    <property type="evidence" value="ECO:0007669"/>
    <property type="project" value="TreeGrafter"/>
</dbReference>
<dbReference type="InterPro" id="IPR000409">
    <property type="entry name" value="BEACH_dom"/>
</dbReference>
<dbReference type="InterPro" id="IPR031570">
    <property type="entry name" value="NBEA/BDCP_DUF4704"/>
</dbReference>
<dbReference type="InterPro" id="IPR036322">
    <property type="entry name" value="WD40_repeat_dom_sf"/>
</dbReference>
<feature type="compositionally biased region" description="Polar residues" evidence="6">
    <location>
        <begin position="2547"/>
        <end position="2569"/>
    </location>
</feature>
<dbReference type="SMART" id="SM01026">
    <property type="entry name" value="Beach"/>
    <property type="match status" value="1"/>
</dbReference>
<keyword evidence="1 5" id="KW-0853">WD repeat</keyword>
<dbReference type="SUPFAM" id="SSF50729">
    <property type="entry name" value="PH domain-like"/>
    <property type="match status" value="1"/>
</dbReference>
<feature type="region of interest" description="Disordered" evidence="6">
    <location>
        <begin position="932"/>
        <end position="951"/>
    </location>
</feature>
<dbReference type="InterPro" id="IPR023362">
    <property type="entry name" value="PH-BEACH_dom"/>
</dbReference>
<dbReference type="CDD" id="cd01201">
    <property type="entry name" value="PH_BEACH"/>
    <property type="match status" value="1"/>
</dbReference>
<dbReference type="Pfam" id="PF16057">
    <property type="entry name" value="DUF4800"/>
    <property type="match status" value="1"/>
</dbReference>
<feature type="region of interest" description="Disordered" evidence="6">
    <location>
        <begin position="2492"/>
        <end position="2511"/>
    </location>
</feature>
<dbReference type="Pfam" id="PF15787">
    <property type="entry name" value="DUF4704"/>
    <property type="match status" value="1"/>
</dbReference>
<evidence type="ECO:0000256" key="3">
    <source>
        <dbReference type="ARBA" id="ARBA00054699"/>
    </source>
</evidence>
<comment type="caution">
    <text evidence="9">The sequence shown here is derived from an EMBL/GenBank/DDBJ whole genome shotgun (WGS) entry which is preliminary data.</text>
</comment>
<dbReference type="Gene3D" id="1.10.1540.10">
    <property type="entry name" value="BEACH domain"/>
    <property type="match status" value="1"/>
</dbReference>
<feature type="compositionally biased region" description="Low complexity" evidence="6">
    <location>
        <begin position="1477"/>
        <end position="1496"/>
    </location>
</feature>
<dbReference type="Proteomes" id="UP000318582">
    <property type="component" value="Unassembled WGS sequence"/>
</dbReference>
<sequence length="3525" mass="388692">MEWLKKTAGKVKRPHSASGGAETDRPAPHRVQTGRFNSHDDWQHGSACCSLGGRTDGSFGDSETAWTLKRLWKQYADFVREQELDEASSASAPSTSSSVRENAALKQRDGLDEADRLLLCYLRTFNDIFGAVRFADEANPQCPELLLLRPGSQRLVTPQAPSQVSFGGGHPHAAVVGICNRIPLILDHLHECAAITEASPASGSQHELVAAFLIHLEILARNERNREAMIRHDFAQSAAGMLQVAADAIILSEQTVNNQAMQSVQLLLAVFRQCADPDKEWACFVQSRGRRGQGPQPTEELTDLFRNRPARNPLPHNALRTILLSALQLQSHLRSQYTIAAFALRIQAINLVASLCVNQASSVCTILQDVPQGFDMLLNLMGSPLPGGTDLCALASPSHQTDYPSMFAIEYKCQMLTLFAVKYLCIRNPVVSDELNSNTAWRGNVSAFMKWTAGLAASSPTFDVRPLSDDADDFVEIVRISEYTPDDSLDIITSVCDSPKIWIQGNDRPDIPISTRYPPPSASPLHSPLDYLMAVLESFCLTDCSGWWKGSSHDLSSSTPSSPARSPARGFGSPSDHSHVSPTNVSEGTVCSSIGFALKVFTDELTQAGDAHHCGLKMSHPVLQYAFLRLLSRLFIESPDDDDDVLEMRRRCLLKQMDEADVWATLIGTRFYLWKPPASAKADNSAAVRLRHKVVHIISYCATLAASNDRPYHALLSLLGTHYASSDKQLQHDVVINTCGSLCFILRTQKGPAQQALHRLRAFETLIPIISHFTGGLNDEAQTTTEIDASLLHPVIALLQSMLSGNSEMAIYAFTSAECMNVLFILLANTADLRVSEFAKMQILETARVLVADYPVYGRGGANGDGILTSPTLRTPVAPNATPMTPPAFDQETAPDLLKRFFECFPADITRREQAELQIRLLDGIKNVLLRPPSLPSSSTPPSSSAHSPPPIAGTVKDALIKANGLQFILSVLSVKINVSDNADEYDAERIARSLAECAIDTLGVLLANDDGNKRLFRLMRGYDELLTRICVKPARPAWDGLLDAVFRLTADGKQKSEPKVEGSFPPPRIRNGDAIDLLIHLYAHCPSPQRSTLISRLGDMATANEANKAILHNFGAFSLIMKLVLPVAASDNIDTNSDPKHLADIMRVLTAIAGYSLTVAEVKLVLQCLCRRNIAYDTSSVMEGGTWSAAIGRTSLSSSSRRASVTSDTTSVTATTTTAVHLEDDSKAVSTVQELPLWYDALIHTVLEIAHKQDGDLDFFALDGESGMSVQPIPRFPTGNNGWSFATWIRIAAPPATTTTTHGIDNSRDIQYLLSFSTASGDQQCDFYIRNRVLCVTIIRNGKPHVATAHDCTLQYGKWHSVVVSHSHPKLPWATSSECSLYVDGVQRWKGKLEYPESTQYPLAQLGAPAVPHTRKHHQHQQQQPGTTFMGQITSLYLFDDIIPSHTVAQIFAAGPARASHLGRGLGERTEDANASGPTTPAGFSPSPSTSSSQPDFMNRIALELHPLATTGNDPALPSSNASAPAPSSVVTCGTKCFQTALHALGGIGILIPILAQVDLSGGALSHHQHDANTVDSEPGAELGNDISSNINHAAETTMIRKLRTASFFELLACVTAKDSTHRNVFYEMKGPKLVAALLQMNDHAALGVEVFQSLTKFLEAVASHPDLSNAVQENLIFEVRIWATTPAYVQKEYLLFVEELVASNRVVYSKRFRAAFWIDVLERWYRCSNGTPSTTAAELADLRGLLMDIIRAFLQHAPTASDLERLLRTLTVSPPDDAGENEDGHVAECLRLVLELGTAPNGGSKFLERLLHHGAAHVLLHLLRDNNAGSGKDTRRVVPVLALHCIAAILMADKVPDKWKRRLQLVELNWFNKISTHTAAAGTINATIGSSTTTTLLSLPGATSTPLPVNSSTQPPGPIVFSRILADAPFTPDIYHALLQLAIEEQVVNWQTLELIVAPVDMRAAKVKNPAFFGTILQLLLGLGCSESPGSDTAQHQQQQVPNSLKCRVIHDLLVLASRNENGDRIRKAVRWQPAFLRFLPPASIVGAGAPSAPIPAADDDADATRLSNLVFEALTTFTLDTFEKDRKAWRCVQDTAIYIYVLFNETQVDRVLRTFLERLLHTIRGELAGGDPRSISGAKMENIVHVLLFVEEYMFHHHSLRDILAHDLRSQDVKRFAFLGSHSDLVGSALLRNNSFSDESHVQISFPLGECRSLAEECLELLTCLLDLGVTNVRLDDGAEKSHVRTGGLVRLAIRILLSGLAVPEEETWHLTLRHLIPLLDKHAATFSESKKDRGLYVLGHVHEAAQSGAEHEHPTSDYRVLLPLYMLVVSRWRDNVAALSDGTSSDDPPIVPDTLLTEALADQDIFNHLVSSPVWAGVFDNHLFPVMRIVEQEQFAIVPLVTKRFSRAAKTLIAAWCKDEHLVETAKAAIDQALLNASWKRRELQVRARIDWEKETEMDRRCVARDLCALWRTLTQERGIWHPYLPESATTGGVRNAAPPPPPRRWKLDRAENSLRMRRRMAVNWEFDPHDSAAAKRDKTFKPDSTPSRGGSPKLSRTSTSNSISPFERKRLEVEQPRARLDPSVLFPPDVLKGISTVDVAPPDEAEAEEEWNLLNDDDLHGMYSIVGLNGSGVDATQRLLYSSDGEMILLMTPVKGRLELTPTHILFTADIKATTADLCDSERDAVLTLMTDNRAWLKERAWPVSDLTDAYLRRYMLRRSALELFFTDKTSHLFNFPVLSNNGTLKMATKERAKFLKALLACRPPLLNRSIDLRNLPSDLAKRSNMTDRWTRREISNFEYLMWLNTVSGRTYNDLTQYPVFPWVLRDYTSETIDLADLSIYRDLSKPIGALDDARLQQFLERYNAFDDPTGRIKKFHYGTHYSSAASVLFYLLRLEPFTSLHIGLQSGKFDHPDRQFHAMQSCWKSVSTGAGDVKELIPEFFYMPEFLINENEFNLGTKQTGEVLGDVVFPPWAKTHDEFIRIHREALESDYVSAHLHEWIDLIWGYKQTGDEAIKANNVFYYLTYEGAINIDSIKDPVERRSIEDQINNFGQTPSQLFKKPHPARRPAASAAANRTLFSSPQNHKSYLIEVKQPAGVLFIAACGGGSAGEDRLRGELSGLSGVQGRLITVDDAMSFRSHRWTGATDDTSFVCDLDQAPLRNRKLPFQLGSSVHPHAQLYAATHDGRYLLAGGSWDCSFRILDLDVSVPQHHSHGHHHHHHHSSAQTPLYPRTVDAVYGHRDVVTCLAISDDDRILVTGSRDTTVMTWDLEFSNAVGSVGGSINSNSSGGSGGAYPIVSRSTRKVFCGHDEGVTDVAINIDHGLVVSGSSDGTVILHTLHDAGYLRTIHPQPSKPDETLSVRRVLVSYTACVVIYSEVIPREHPLPPISISSSTSASASATMDAEYDAQAQQRRGSAPALGNVCYLHAYTINARPLRSRMFPIRLKDVKCAPDGEHLVVADDRGGISLLKTHNFNVLHRFDVSISVTSVSISLDQRYFFLGRKDGRILVLEHDAKAANRS</sequence>
<dbReference type="SUPFAM" id="SSF50978">
    <property type="entry name" value="WD40 repeat-like"/>
    <property type="match status" value="1"/>
</dbReference>
<evidence type="ECO:0000259" key="8">
    <source>
        <dbReference type="PROSITE" id="PS51783"/>
    </source>
</evidence>
<dbReference type="InterPro" id="IPR001680">
    <property type="entry name" value="WD40_rpt"/>
</dbReference>
<feature type="region of interest" description="Disordered" evidence="6">
    <location>
        <begin position="1463"/>
        <end position="1496"/>
    </location>
</feature>
<feature type="region of interest" description="Disordered" evidence="6">
    <location>
        <begin position="555"/>
        <end position="584"/>
    </location>
</feature>
<dbReference type="PROSITE" id="PS00678">
    <property type="entry name" value="WD_REPEATS_1"/>
    <property type="match status" value="1"/>
</dbReference>
<dbReference type="Gene3D" id="2.30.29.30">
    <property type="entry name" value="Pleckstrin-homology domain (PH domain)/Phosphotyrosine-binding domain (PTB)"/>
    <property type="match status" value="1"/>
</dbReference>
<dbReference type="CDD" id="cd06071">
    <property type="entry name" value="Beach"/>
    <property type="match status" value="1"/>
</dbReference>
<dbReference type="InterPro" id="IPR011993">
    <property type="entry name" value="PH-like_dom_sf"/>
</dbReference>
<dbReference type="PROSITE" id="PS50294">
    <property type="entry name" value="WD_REPEATS_REGION"/>
    <property type="match status" value="1"/>
</dbReference>
<evidence type="ECO:0000313" key="9">
    <source>
        <dbReference type="EMBL" id="TPX60385.1"/>
    </source>
</evidence>
<keyword evidence="2" id="KW-0677">Repeat</keyword>
<reference evidence="9 10" key="1">
    <citation type="journal article" date="2019" name="Sci. Rep.">
        <title>Comparative genomics of chytrid fungi reveal insights into the obligate biotrophic and pathogenic lifestyle of Synchytrium endobioticum.</title>
        <authorList>
            <person name="van de Vossenberg B.T.L.H."/>
            <person name="Warris S."/>
            <person name="Nguyen H.D.T."/>
            <person name="van Gent-Pelzer M.P.E."/>
            <person name="Joly D.L."/>
            <person name="van de Geest H.C."/>
            <person name="Bonants P.J.M."/>
            <person name="Smith D.S."/>
            <person name="Levesque C.A."/>
            <person name="van der Lee T.A.J."/>
        </authorList>
    </citation>
    <scope>NUCLEOTIDE SEQUENCE [LARGE SCALE GENOMIC DNA]</scope>
    <source>
        <strain evidence="9 10">CBS 809.83</strain>
    </source>
</reference>
<dbReference type="InterPro" id="IPR036372">
    <property type="entry name" value="BEACH_dom_sf"/>
</dbReference>
<proteinExistence type="predicted"/>
<keyword evidence="10" id="KW-1185">Reference proteome</keyword>
<feature type="compositionally biased region" description="Low complexity" evidence="6">
    <location>
        <begin position="555"/>
        <end position="567"/>
    </location>
</feature>
<dbReference type="SUPFAM" id="SSF81837">
    <property type="entry name" value="BEACH domain"/>
    <property type="match status" value="1"/>
</dbReference>
<dbReference type="PROSITE" id="PS50197">
    <property type="entry name" value="BEACH"/>
    <property type="match status" value="1"/>
</dbReference>
<dbReference type="Gene3D" id="2.60.120.200">
    <property type="match status" value="1"/>
</dbReference>
<dbReference type="EMBL" id="QEAQ01000015">
    <property type="protein sequence ID" value="TPX60385.1"/>
    <property type="molecule type" value="Genomic_DNA"/>
</dbReference>
<dbReference type="PROSITE" id="PS50082">
    <property type="entry name" value="WD_REPEATS_2"/>
    <property type="match status" value="2"/>
</dbReference>
<dbReference type="Pfam" id="PF14844">
    <property type="entry name" value="PH_BEACH"/>
    <property type="match status" value="1"/>
</dbReference>
<dbReference type="InterPro" id="IPR050865">
    <property type="entry name" value="BEACH_Domain"/>
</dbReference>
<feature type="region of interest" description="Disordered" evidence="6">
    <location>
        <begin position="2538"/>
        <end position="2575"/>
    </location>
</feature>
<evidence type="ECO:0000259" key="7">
    <source>
        <dbReference type="PROSITE" id="PS50197"/>
    </source>
</evidence>
<dbReference type="Pfam" id="PF20426">
    <property type="entry name" value="NBCH_WD40"/>
    <property type="match status" value="1"/>
</dbReference>
<feature type="compositionally biased region" description="Low complexity" evidence="6">
    <location>
        <begin position="936"/>
        <end position="947"/>
    </location>
</feature>
<evidence type="ECO:0000256" key="1">
    <source>
        <dbReference type="ARBA" id="ARBA00022574"/>
    </source>
</evidence>
<dbReference type="InterPro" id="IPR019775">
    <property type="entry name" value="WD40_repeat_CS"/>
</dbReference>
<evidence type="ECO:0000256" key="5">
    <source>
        <dbReference type="PROSITE-ProRule" id="PRU00221"/>
    </source>
</evidence>
<feature type="domain" description="BEACH-type PH" evidence="8">
    <location>
        <begin position="2639"/>
        <end position="2765"/>
    </location>
</feature>
<dbReference type="InterPro" id="IPR013320">
    <property type="entry name" value="ConA-like_dom_sf"/>
</dbReference>
<evidence type="ECO:0000313" key="10">
    <source>
        <dbReference type="Proteomes" id="UP000318582"/>
    </source>
</evidence>
<gene>
    <name evidence="9" type="ORF">PhCBS80983_g01800</name>
</gene>